<dbReference type="Proteomes" id="UP001165121">
    <property type="component" value="Unassembled WGS sequence"/>
</dbReference>
<accession>A0A9W6TTR9</accession>
<organism evidence="1 2">
    <name type="scientific">Phytophthora fragariaefolia</name>
    <dbReference type="NCBI Taxonomy" id="1490495"/>
    <lineage>
        <taxon>Eukaryota</taxon>
        <taxon>Sar</taxon>
        <taxon>Stramenopiles</taxon>
        <taxon>Oomycota</taxon>
        <taxon>Peronosporomycetes</taxon>
        <taxon>Peronosporales</taxon>
        <taxon>Peronosporaceae</taxon>
        <taxon>Phytophthora</taxon>
    </lineage>
</organism>
<dbReference type="EMBL" id="BSXT01000176">
    <property type="protein sequence ID" value="GMF19869.1"/>
    <property type="molecule type" value="Genomic_DNA"/>
</dbReference>
<proteinExistence type="predicted"/>
<gene>
    <name evidence="1" type="ORF">Pfra01_000220700</name>
</gene>
<keyword evidence="2" id="KW-1185">Reference proteome</keyword>
<sequence length="199" mass="21114">MDHLAETIDEDENPGAAFFVTWKAEDEVHADGSPRARGALIIKPSVGFGSVPGSAGPSAYHVMEKDLKPWELYDLSGAEGPENLDAMKGRTISRAIGRSGGRGRTTRTHMTRCSARGVHSSAAGTPLDAKACPSRRGSKIVRLPAAHALLGIFVCACARWWSESGACATCTWWKVAPSARIAAGQRERGAPTDAMAAER</sequence>
<evidence type="ECO:0000313" key="2">
    <source>
        <dbReference type="Proteomes" id="UP001165121"/>
    </source>
</evidence>
<name>A0A9W6TTR9_9STRA</name>
<reference evidence="1" key="1">
    <citation type="submission" date="2023-04" db="EMBL/GenBank/DDBJ databases">
        <title>Phytophthora fragariaefolia NBRC 109709.</title>
        <authorList>
            <person name="Ichikawa N."/>
            <person name="Sato H."/>
            <person name="Tonouchi N."/>
        </authorList>
    </citation>
    <scope>NUCLEOTIDE SEQUENCE</scope>
    <source>
        <strain evidence="1">NBRC 109709</strain>
    </source>
</reference>
<evidence type="ECO:0000313" key="1">
    <source>
        <dbReference type="EMBL" id="GMF19869.1"/>
    </source>
</evidence>
<dbReference type="AlphaFoldDB" id="A0A9W6TTR9"/>
<comment type="caution">
    <text evidence="1">The sequence shown here is derived from an EMBL/GenBank/DDBJ whole genome shotgun (WGS) entry which is preliminary data.</text>
</comment>
<protein>
    <submittedName>
        <fullName evidence="1">Unnamed protein product</fullName>
    </submittedName>
</protein>